<dbReference type="InterPro" id="IPR056647">
    <property type="entry name" value="DUF7745"/>
</dbReference>
<feature type="region of interest" description="Disordered" evidence="1">
    <location>
        <begin position="133"/>
        <end position="192"/>
    </location>
</feature>
<organism evidence="3 4">
    <name type="scientific">Stylosanthes scabra</name>
    <dbReference type="NCBI Taxonomy" id="79078"/>
    <lineage>
        <taxon>Eukaryota</taxon>
        <taxon>Viridiplantae</taxon>
        <taxon>Streptophyta</taxon>
        <taxon>Embryophyta</taxon>
        <taxon>Tracheophyta</taxon>
        <taxon>Spermatophyta</taxon>
        <taxon>Magnoliopsida</taxon>
        <taxon>eudicotyledons</taxon>
        <taxon>Gunneridae</taxon>
        <taxon>Pentapetalae</taxon>
        <taxon>rosids</taxon>
        <taxon>fabids</taxon>
        <taxon>Fabales</taxon>
        <taxon>Fabaceae</taxon>
        <taxon>Papilionoideae</taxon>
        <taxon>50 kb inversion clade</taxon>
        <taxon>dalbergioids sensu lato</taxon>
        <taxon>Dalbergieae</taxon>
        <taxon>Pterocarpus clade</taxon>
        <taxon>Stylosanthes</taxon>
    </lineage>
</organism>
<comment type="caution">
    <text evidence="3">The sequence shown here is derived from an EMBL/GenBank/DDBJ whole genome shotgun (WGS) entry which is preliminary data.</text>
</comment>
<dbReference type="Pfam" id="PF24924">
    <property type="entry name" value="DUF7745"/>
    <property type="match status" value="1"/>
</dbReference>
<evidence type="ECO:0000313" key="4">
    <source>
        <dbReference type="Proteomes" id="UP001341840"/>
    </source>
</evidence>
<evidence type="ECO:0000259" key="2">
    <source>
        <dbReference type="Pfam" id="PF24924"/>
    </source>
</evidence>
<dbReference type="Proteomes" id="UP001341840">
    <property type="component" value="Unassembled WGS sequence"/>
</dbReference>
<sequence>MGQLSVAHDLDDKSSHWFGRIWIPYYQDVIWHVRWLPLTHTIYHCGNKPWVPLTGPWGVTSYAPALLRRQMSVPTSDTTPGYPFWQANRGKRFKAPVVTGPEIPIHMFDDSIDYKAEMEYKYEDVFRRKNEARKLEEQKGRKLEHSARAPRPRRELTPRRPEQQPLSSSATPRRGHSRLGVPSPPQGQVTHA</sequence>
<keyword evidence="4" id="KW-1185">Reference proteome</keyword>
<evidence type="ECO:0000313" key="3">
    <source>
        <dbReference type="EMBL" id="MED6139694.1"/>
    </source>
</evidence>
<feature type="compositionally biased region" description="Basic and acidic residues" evidence="1">
    <location>
        <begin position="133"/>
        <end position="162"/>
    </location>
</feature>
<accession>A0ABU6SU05</accession>
<proteinExistence type="predicted"/>
<evidence type="ECO:0000256" key="1">
    <source>
        <dbReference type="SAM" id="MobiDB-lite"/>
    </source>
</evidence>
<gene>
    <name evidence="3" type="ORF">PIB30_086205</name>
</gene>
<feature type="domain" description="DUF7745" evidence="2">
    <location>
        <begin position="13"/>
        <end position="77"/>
    </location>
</feature>
<name>A0ABU6SU05_9FABA</name>
<dbReference type="EMBL" id="JASCZI010061882">
    <property type="protein sequence ID" value="MED6139694.1"/>
    <property type="molecule type" value="Genomic_DNA"/>
</dbReference>
<protein>
    <recommendedName>
        <fullName evidence="2">DUF7745 domain-containing protein</fullName>
    </recommendedName>
</protein>
<reference evidence="3 4" key="1">
    <citation type="journal article" date="2023" name="Plants (Basel)">
        <title>Bridging the Gap: Combining Genomics and Transcriptomics Approaches to Understand Stylosanthes scabra, an Orphan Legume from the Brazilian Caatinga.</title>
        <authorList>
            <person name="Ferreira-Neto J.R.C."/>
            <person name="da Silva M.D."/>
            <person name="Binneck E."/>
            <person name="de Melo N.F."/>
            <person name="da Silva R.H."/>
            <person name="de Melo A.L.T.M."/>
            <person name="Pandolfi V."/>
            <person name="Bustamante F.O."/>
            <person name="Brasileiro-Vidal A.C."/>
            <person name="Benko-Iseppon A.M."/>
        </authorList>
    </citation>
    <scope>NUCLEOTIDE SEQUENCE [LARGE SCALE GENOMIC DNA]</scope>
    <source>
        <tissue evidence="3">Leaves</tissue>
    </source>
</reference>